<organism evidence="1 2">
    <name type="scientific">Larinioides sclopetarius</name>
    <dbReference type="NCBI Taxonomy" id="280406"/>
    <lineage>
        <taxon>Eukaryota</taxon>
        <taxon>Metazoa</taxon>
        <taxon>Ecdysozoa</taxon>
        <taxon>Arthropoda</taxon>
        <taxon>Chelicerata</taxon>
        <taxon>Arachnida</taxon>
        <taxon>Araneae</taxon>
        <taxon>Araneomorphae</taxon>
        <taxon>Entelegynae</taxon>
        <taxon>Araneoidea</taxon>
        <taxon>Araneidae</taxon>
        <taxon>Larinioides</taxon>
    </lineage>
</organism>
<reference evidence="1 2" key="1">
    <citation type="submission" date="2024-04" db="EMBL/GenBank/DDBJ databases">
        <authorList>
            <person name="Rising A."/>
            <person name="Reimegard J."/>
            <person name="Sonavane S."/>
            <person name="Akerstrom W."/>
            <person name="Nylinder S."/>
            <person name="Hedman E."/>
            <person name="Kallberg Y."/>
        </authorList>
    </citation>
    <scope>NUCLEOTIDE SEQUENCE [LARGE SCALE GENOMIC DNA]</scope>
</reference>
<name>A0AAV2B8I2_9ARAC</name>
<keyword evidence="2" id="KW-1185">Reference proteome</keyword>
<protein>
    <submittedName>
        <fullName evidence="1">Uncharacterized protein</fullName>
    </submittedName>
</protein>
<dbReference type="Proteomes" id="UP001497382">
    <property type="component" value="Unassembled WGS sequence"/>
</dbReference>
<accession>A0AAV2B8I2</accession>
<dbReference type="EMBL" id="CAXIEN010000303">
    <property type="protein sequence ID" value="CAL1292299.1"/>
    <property type="molecule type" value="Genomic_DNA"/>
</dbReference>
<evidence type="ECO:0000313" key="2">
    <source>
        <dbReference type="Proteomes" id="UP001497382"/>
    </source>
</evidence>
<gene>
    <name evidence="1" type="ORF">LARSCL_LOCUS17581</name>
</gene>
<sequence>MEKSEDELHKADQIGHRACSDENRENCMKTDAMKVRCSATATPSEECIAELTAYLQGETCNQ</sequence>
<dbReference type="AlphaFoldDB" id="A0AAV2B8I2"/>
<proteinExistence type="predicted"/>
<evidence type="ECO:0000313" key="1">
    <source>
        <dbReference type="EMBL" id="CAL1292299.1"/>
    </source>
</evidence>
<comment type="caution">
    <text evidence="1">The sequence shown here is derived from an EMBL/GenBank/DDBJ whole genome shotgun (WGS) entry which is preliminary data.</text>
</comment>